<dbReference type="EMBL" id="DAKRPA010000370">
    <property type="protein sequence ID" value="DAZ92887.1"/>
    <property type="molecule type" value="Genomic_DNA"/>
</dbReference>
<accession>A0AAV2YBK5</accession>
<gene>
    <name evidence="2" type="ORF">N0F65_011721</name>
</gene>
<name>A0AAV2YBK5_9STRA</name>
<comment type="caution">
    <text evidence="2">The sequence shown here is derived from an EMBL/GenBank/DDBJ whole genome shotgun (WGS) entry which is preliminary data.</text>
</comment>
<feature type="compositionally biased region" description="Basic and acidic residues" evidence="1">
    <location>
        <begin position="30"/>
        <end position="39"/>
    </location>
</feature>
<evidence type="ECO:0000313" key="3">
    <source>
        <dbReference type="Proteomes" id="UP001146120"/>
    </source>
</evidence>
<feature type="compositionally biased region" description="Low complexity" evidence="1">
    <location>
        <begin position="15"/>
        <end position="28"/>
    </location>
</feature>
<dbReference type="AlphaFoldDB" id="A0AAV2YBK5"/>
<feature type="region of interest" description="Disordered" evidence="1">
    <location>
        <begin position="230"/>
        <end position="252"/>
    </location>
</feature>
<keyword evidence="3" id="KW-1185">Reference proteome</keyword>
<organism evidence="2 3">
    <name type="scientific">Lagenidium giganteum</name>
    <dbReference type="NCBI Taxonomy" id="4803"/>
    <lineage>
        <taxon>Eukaryota</taxon>
        <taxon>Sar</taxon>
        <taxon>Stramenopiles</taxon>
        <taxon>Oomycota</taxon>
        <taxon>Peronosporomycetes</taxon>
        <taxon>Pythiales</taxon>
        <taxon>Pythiaceae</taxon>
    </lineage>
</organism>
<reference evidence="2" key="2">
    <citation type="journal article" date="2023" name="Microbiol Resour">
        <title>Decontamination and Annotation of the Draft Genome Sequence of the Oomycete Lagenidium giganteum ARSEF 373.</title>
        <authorList>
            <person name="Morgan W.R."/>
            <person name="Tartar A."/>
        </authorList>
    </citation>
    <scope>NUCLEOTIDE SEQUENCE</scope>
    <source>
        <strain evidence="2">ARSEF 373</strain>
    </source>
</reference>
<reference evidence="2" key="1">
    <citation type="submission" date="2022-11" db="EMBL/GenBank/DDBJ databases">
        <authorList>
            <person name="Morgan W.R."/>
            <person name="Tartar A."/>
        </authorList>
    </citation>
    <scope>NUCLEOTIDE SEQUENCE</scope>
    <source>
        <strain evidence="2">ARSEF 373</strain>
    </source>
</reference>
<evidence type="ECO:0000256" key="1">
    <source>
        <dbReference type="SAM" id="MobiDB-lite"/>
    </source>
</evidence>
<proteinExistence type="predicted"/>
<dbReference type="Proteomes" id="UP001146120">
    <property type="component" value="Unassembled WGS sequence"/>
</dbReference>
<feature type="region of interest" description="Disordered" evidence="1">
    <location>
        <begin position="1"/>
        <end position="49"/>
    </location>
</feature>
<evidence type="ECO:0000313" key="2">
    <source>
        <dbReference type="EMBL" id="DAZ92887.1"/>
    </source>
</evidence>
<protein>
    <submittedName>
        <fullName evidence="2">Uncharacterized protein</fullName>
    </submittedName>
</protein>
<feature type="compositionally biased region" description="Polar residues" evidence="1">
    <location>
        <begin position="230"/>
        <end position="245"/>
    </location>
</feature>
<sequence>MILHNILNDVKEDVSPAPKSAATSPTSSDEGDRASDRHALAAPPAASDDDRAHLCRYRNKKCMQPRAVKRNGDLHNLCELHRLKANRNQRKLESKRRIQKRVYEETQQVAQLTALYKQPALPPVSSMPFASSMRPVATLPPPAENKLHTLVHAIESRPLPPHQHQMPAAHHFAQPTHRHSHPVHAFQPIQTSMPLPTALRGHVAAPPQRKFMLPPLSKVTGVVLPSVNHGTWSSDNLPAVSATTHGDSRHRH</sequence>